<dbReference type="OrthoDB" id="9909507at2759"/>
<keyword evidence="3" id="KW-1185">Reference proteome</keyword>
<proteinExistence type="predicted"/>
<dbReference type="Gene3D" id="3.30.70.1820">
    <property type="entry name" value="L1 transposable element, RRM domain"/>
    <property type="match status" value="1"/>
</dbReference>
<dbReference type="GeneTree" id="ENSGT01000000219585"/>
<accession>A0A8C5QMZ0</accession>
<feature type="coiled-coil region" evidence="1">
    <location>
        <begin position="61"/>
        <end position="88"/>
    </location>
</feature>
<dbReference type="Ensembl" id="ENSLLET00000041734.1">
    <property type="protein sequence ID" value="ENSLLEP00000040110.1"/>
    <property type="gene ID" value="ENSLLEG00000025521.1"/>
</dbReference>
<dbReference type="AlphaFoldDB" id="A0A8C5QMZ0"/>
<sequence>MSDVADISAAISPLLDEKFGKLPATIQSVLSQLTSQAHRLTEVEDRVSTLEDGFHPLQAQLEKQDLIIQGLTEKLDDLENRSRRNNLRVIGLPESVKGQALSEWAADWLPSQLGYGDSSRPVAVERVHRVGPDLNPRAGRPRPVIMRAASLFL</sequence>
<evidence type="ECO:0000313" key="2">
    <source>
        <dbReference type="Ensembl" id="ENSLLEP00000040110.1"/>
    </source>
</evidence>
<dbReference type="InterPro" id="IPR004244">
    <property type="entry name" value="Transposase_22"/>
</dbReference>
<keyword evidence="1" id="KW-0175">Coiled coil</keyword>
<dbReference type="PANTHER" id="PTHR11505">
    <property type="entry name" value="L1 TRANSPOSABLE ELEMENT-RELATED"/>
    <property type="match status" value="1"/>
</dbReference>
<reference evidence="2" key="2">
    <citation type="submission" date="2025-09" db="UniProtKB">
        <authorList>
            <consortium name="Ensembl"/>
        </authorList>
    </citation>
    <scope>IDENTIFICATION</scope>
</reference>
<evidence type="ECO:0000256" key="1">
    <source>
        <dbReference type="SAM" id="Coils"/>
    </source>
</evidence>
<name>A0A8C5QMZ0_9ANUR</name>
<evidence type="ECO:0000313" key="3">
    <source>
        <dbReference type="Proteomes" id="UP000694569"/>
    </source>
</evidence>
<dbReference type="Proteomes" id="UP000694569">
    <property type="component" value="Unplaced"/>
</dbReference>
<organism evidence="2 3">
    <name type="scientific">Leptobrachium leishanense</name>
    <name type="common">Leishan spiny toad</name>
    <dbReference type="NCBI Taxonomy" id="445787"/>
    <lineage>
        <taxon>Eukaryota</taxon>
        <taxon>Metazoa</taxon>
        <taxon>Chordata</taxon>
        <taxon>Craniata</taxon>
        <taxon>Vertebrata</taxon>
        <taxon>Euteleostomi</taxon>
        <taxon>Amphibia</taxon>
        <taxon>Batrachia</taxon>
        <taxon>Anura</taxon>
        <taxon>Pelobatoidea</taxon>
        <taxon>Megophryidae</taxon>
        <taxon>Leptobrachium</taxon>
    </lineage>
</organism>
<protein>
    <submittedName>
        <fullName evidence="2">Uncharacterized protein</fullName>
    </submittedName>
</protein>
<reference evidence="2" key="1">
    <citation type="submission" date="2025-08" db="UniProtKB">
        <authorList>
            <consortium name="Ensembl"/>
        </authorList>
    </citation>
    <scope>IDENTIFICATION</scope>
</reference>